<comment type="caution">
    <text evidence="18">The sequence shown here is derived from an EMBL/GenBank/DDBJ whole genome shotgun (WGS) entry which is preliminary data.</text>
</comment>
<evidence type="ECO:0000256" key="9">
    <source>
        <dbReference type="ARBA" id="ARBA00022840"/>
    </source>
</evidence>
<dbReference type="EC" id="2.7.11.1" evidence="2"/>
<keyword evidence="4" id="KW-0723">Serine/threonine-protein kinase</keyword>
<evidence type="ECO:0000313" key="19">
    <source>
        <dbReference type="Proteomes" id="UP000636709"/>
    </source>
</evidence>
<feature type="region of interest" description="Disordered" evidence="15">
    <location>
        <begin position="132"/>
        <end position="151"/>
    </location>
</feature>
<feature type="region of interest" description="Disordered" evidence="15">
    <location>
        <begin position="502"/>
        <end position="545"/>
    </location>
</feature>
<dbReference type="FunFam" id="3.30.200.20:FF:000212">
    <property type="entry name" value="Proline-rich receptor-like protein kinase PERK8"/>
    <property type="match status" value="1"/>
</dbReference>
<feature type="compositionally biased region" description="Low complexity" evidence="15">
    <location>
        <begin position="522"/>
        <end position="532"/>
    </location>
</feature>
<dbReference type="EMBL" id="JACEFO010001739">
    <property type="protein sequence ID" value="KAF8714044.1"/>
    <property type="molecule type" value="Genomic_DNA"/>
</dbReference>
<gene>
    <name evidence="18" type="ORF">HU200_028039</name>
</gene>
<keyword evidence="11 16" id="KW-0472">Membrane</keyword>
<comment type="catalytic activity">
    <reaction evidence="12">
        <text>L-threonyl-[protein] + ATP = O-phospho-L-threonyl-[protein] + ADP + H(+)</text>
        <dbReference type="Rhea" id="RHEA:46608"/>
        <dbReference type="Rhea" id="RHEA-COMP:11060"/>
        <dbReference type="Rhea" id="RHEA-COMP:11605"/>
        <dbReference type="ChEBI" id="CHEBI:15378"/>
        <dbReference type="ChEBI" id="CHEBI:30013"/>
        <dbReference type="ChEBI" id="CHEBI:30616"/>
        <dbReference type="ChEBI" id="CHEBI:61977"/>
        <dbReference type="ChEBI" id="CHEBI:456216"/>
        <dbReference type="EC" id="2.7.11.1"/>
    </reaction>
</comment>
<dbReference type="SMART" id="SM00220">
    <property type="entry name" value="S_TKc"/>
    <property type="match status" value="1"/>
</dbReference>
<keyword evidence="6 16" id="KW-0812">Transmembrane</keyword>
<dbReference type="InterPro" id="IPR011009">
    <property type="entry name" value="Kinase-like_dom_sf"/>
</dbReference>
<evidence type="ECO:0000256" key="13">
    <source>
        <dbReference type="ARBA" id="ARBA00048679"/>
    </source>
</evidence>
<evidence type="ECO:0000256" key="14">
    <source>
        <dbReference type="PROSITE-ProRule" id="PRU10141"/>
    </source>
</evidence>
<evidence type="ECO:0000256" key="12">
    <source>
        <dbReference type="ARBA" id="ARBA00047899"/>
    </source>
</evidence>
<feature type="domain" description="Protein kinase" evidence="17">
    <location>
        <begin position="183"/>
        <end position="461"/>
    </location>
</feature>
<dbReference type="Pfam" id="PF07714">
    <property type="entry name" value="PK_Tyr_Ser-Thr"/>
    <property type="match status" value="1"/>
</dbReference>
<dbReference type="SUPFAM" id="SSF56112">
    <property type="entry name" value="Protein kinase-like (PK-like)"/>
    <property type="match status" value="1"/>
</dbReference>
<evidence type="ECO:0000259" key="17">
    <source>
        <dbReference type="PROSITE" id="PS50011"/>
    </source>
</evidence>
<evidence type="ECO:0000256" key="1">
    <source>
        <dbReference type="ARBA" id="ARBA00004162"/>
    </source>
</evidence>
<evidence type="ECO:0000256" key="11">
    <source>
        <dbReference type="ARBA" id="ARBA00023136"/>
    </source>
</evidence>
<dbReference type="GO" id="GO:0005886">
    <property type="term" value="C:plasma membrane"/>
    <property type="evidence" value="ECO:0007669"/>
    <property type="project" value="UniProtKB-SubCell"/>
</dbReference>
<dbReference type="InterPro" id="IPR001245">
    <property type="entry name" value="Ser-Thr/Tyr_kinase_cat_dom"/>
</dbReference>
<sequence length="545" mass="58077">MAFNRAPAPAASPPAATLLHFSSPSHAARRLSTQHGHKSSSGSGNGLPLKPQVLAAVAAAAVLLVGLLIACCCCCRSKKKRKNAAHHHHHHPHKGMMFYADSSGFNGERRAHPPLLAAACTQGTLRDTTAHQHNQVGPTAAAPTSSTGGMAPPPMPPPPLPMPVGLDTTAFSYEELVAATGGFSEANLLGQGGFGYVHRGVLPGSGKEVAVKQLKAGSGQGEREFQAEVDTISRVHHRHLVALVGYCIDGARRLLVYEFVPNSTLEHHLHGKGKPVMEWTMRLRIALGAAKGFAYLHEECEPRIIHRDIKSANILLDNDFEAMVADFGLAKLTSVNHTHVSTRVMGTYLAPEYASSGKLTEKSDVFSFGVMLLELLTGRRPGDRSSYGQDGLVDWARQALPRALADGNYDELVDPRLDGDFDPTEAARLVACAAASVRHAARRRPKMSQIVMALQGEMPLEELNDGVRPGHGATFSSSSGGSGSGSGGLSYTAQMERIRRAALPSPEYSADYPGSIPEFGHPSPASSVATSAAERDDRRRHGGRR</sequence>
<keyword evidence="7 14" id="KW-0547">Nucleotide-binding</keyword>
<evidence type="ECO:0000256" key="15">
    <source>
        <dbReference type="SAM" id="MobiDB-lite"/>
    </source>
</evidence>
<evidence type="ECO:0000256" key="16">
    <source>
        <dbReference type="SAM" id="Phobius"/>
    </source>
</evidence>
<keyword evidence="3" id="KW-1003">Cell membrane</keyword>
<dbReference type="AlphaFoldDB" id="A0A835ET08"/>
<dbReference type="PROSITE" id="PS50011">
    <property type="entry name" value="PROTEIN_KINASE_DOM"/>
    <property type="match status" value="1"/>
</dbReference>
<keyword evidence="10 16" id="KW-1133">Transmembrane helix</keyword>
<protein>
    <recommendedName>
        <fullName evidence="2">non-specific serine/threonine protein kinase</fullName>
        <ecNumber evidence="2">2.7.11.1</ecNumber>
    </recommendedName>
</protein>
<dbReference type="Proteomes" id="UP000636709">
    <property type="component" value="Unassembled WGS sequence"/>
</dbReference>
<evidence type="ECO:0000256" key="8">
    <source>
        <dbReference type="ARBA" id="ARBA00022777"/>
    </source>
</evidence>
<dbReference type="FunFam" id="1.10.510.10:FF:000783">
    <property type="entry name" value="Proline-rich receptor-like protein kinase PERK4"/>
    <property type="match status" value="1"/>
</dbReference>
<dbReference type="PROSITE" id="PS00108">
    <property type="entry name" value="PROTEIN_KINASE_ST"/>
    <property type="match status" value="1"/>
</dbReference>
<keyword evidence="19" id="KW-1185">Reference proteome</keyword>
<evidence type="ECO:0000256" key="4">
    <source>
        <dbReference type="ARBA" id="ARBA00022527"/>
    </source>
</evidence>
<evidence type="ECO:0000256" key="6">
    <source>
        <dbReference type="ARBA" id="ARBA00022692"/>
    </source>
</evidence>
<dbReference type="InterPro" id="IPR017441">
    <property type="entry name" value="Protein_kinase_ATP_BS"/>
</dbReference>
<dbReference type="PROSITE" id="PS00107">
    <property type="entry name" value="PROTEIN_KINASE_ATP"/>
    <property type="match status" value="1"/>
</dbReference>
<dbReference type="InterPro" id="IPR047117">
    <property type="entry name" value="PERK1-13-like"/>
</dbReference>
<dbReference type="PANTHER" id="PTHR47982:SF10">
    <property type="entry name" value="NON-SPECIFIC SERINE_THREONINE PROTEIN KINASE"/>
    <property type="match status" value="1"/>
</dbReference>
<evidence type="ECO:0000256" key="7">
    <source>
        <dbReference type="ARBA" id="ARBA00022741"/>
    </source>
</evidence>
<dbReference type="GO" id="GO:0005524">
    <property type="term" value="F:ATP binding"/>
    <property type="evidence" value="ECO:0007669"/>
    <property type="project" value="UniProtKB-UniRule"/>
</dbReference>
<dbReference type="Gene3D" id="3.30.200.20">
    <property type="entry name" value="Phosphorylase Kinase, domain 1"/>
    <property type="match status" value="1"/>
</dbReference>
<accession>A0A835ET08</accession>
<dbReference type="CDD" id="cd14066">
    <property type="entry name" value="STKc_IRAK"/>
    <property type="match status" value="1"/>
</dbReference>
<dbReference type="InterPro" id="IPR008271">
    <property type="entry name" value="Ser/Thr_kinase_AS"/>
</dbReference>
<feature type="compositionally biased region" description="Polar residues" evidence="15">
    <location>
        <begin position="132"/>
        <end position="148"/>
    </location>
</feature>
<keyword evidence="9 14" id="KW-0067">ATP-binding</keyword>
<organism evidence="18 19">
    <name type="scientific">Digitaria exilis</name>
    <dbReference type="NCBI Taxonomy" id="1010633"/>
    <lineage>
        <taxon>Eukaryota</taxon>
        <taxon>Viridiplantae</taxon>
        <taxon>Streptophyta</taxon>
        <taxon>Embryophyta</taxon>
        <taxon>Tracheophyta</taxon>
        <taxon>Spermatophyta</taxon>
        <taxon>Magnoliopsida</taxon>
        <taxon>Liliopsida</taxon>
        <taxon>Poales</taxon>
        <taxon>Poaceae</taxon>
        <taxon>PACMAD clade</taxon>
        <taxon>Panicoideae</taxon>
        <taxon>Panicodae</taxon>
        <taxon>Paniceae</taxon>
        <taxon>Anthephorinae</taxon>
        <taxon>Digitaria</taxon>
    </lineage>
</organism>
<keyword evidence="5" id="KW-0808">Transferase</keyword>
<evidence type="ECO:0000313" key="18">
    <source>
        <dbReference type="EMBL" id="KAF8714044.1"/>
    </source>
</evidence>
<comment type="catalytic activity">
    <reaction evidence="13">
        <text>L-seryl-[protein] + ATP = O-phospho-L-seryl-[protein] + ADP + H(+)</text>
        <dbReference type="Rhea" id="RHEA:17989"/>
        <dbReference type="Rhea" id="RHEA-COMP:9863"/>
        <dbReference type="Rhea" id="RHEA-COMP:11604"/>
        <dbReference type="ChEBI" id="CHEBI:15378"/>
        <dbReference type="ChEBI" id="CHEBI:29999"/>
        <dbReference type="ChEBI" id="CHEBI:30616"/>
        <dbReference type="ChEBI" id="CHEBI:83421"/>
        <dbReference type="ChEBI" id="CHEBI:456216"/>
        <dbReference type="EC" id="2.7.11.1"/>
    </reaction>
</comment>
<proteinExistence type="predicted"/>
<dbReference type="PANTHER" id="PTHR47982">
    <property type="entry name" value="PROLINE-RICH RECEPTOR-LIKE PROTEIN KINASE PERK4"/>
    <property type="match status" value="1"/>
</dbReference>
<feature type="region of interest" description="Disordered" evidence="15">
    <location>
        <begin position="26"/>
        <end position="45"/>
    </location>
</feature>
<dbReference type="InterPro" id="IPR000719">
    <property type="entry name" value="Prot_kinase_dom"/>
</dbReference>
<dbReference type="GO" id="GO:0004674">
    <property type="term" value="F:protein serine/threonine kinase activity"/>
    <property type="evidence" value="ECO:0007669"/>
    <property type="project" value="UniProtKB-KW"/>
</dbReference>
<feature type="binding site" evidence="14">
    <location>
        <position position="212"/>
    </location>
    <ligand>
        <name>ATP</name>
        <dbReference type="ChEBI" id="CHEBI:30616"/>
    </ligand>
</feature>
<name>A0A835ET08_9POAL</name>
<evidence type="ECO:0000256" key="5">
    <source>
        <dbReference type="ARBA" id="ARBA00022679"/>
    </source>
</evidence>
<dbReference type="Gene3D" id="1.10.510.10">
    <property type="entry name" value="Transferase(Phosphotransferase) domain 1"/>
    <property type="match status" value="1"/>
</dbReference>
<feature type="transmembrane region" description="Helical" evidence="16">
    <location>
        <begin position="51"/>
        <end position="75"/>
    </location>
</feature>
<keyword evidence="8" id="KW-0418">Kinase</keyword>
<evidence type="ECO:0000256" key="2">
    <source>
        <dbReference type="ARBA" id="ARBA00012513"/>
    </source>
</evidence>
<evidence type="ECO:0000256" key="10">
    <source>
        <dbReference type="ARBA" id="ARBA00022989"/>
    </source>
</evidence>
<evidence type="ECO:0000256" key="3">
    <source>
        <dbReference type="ARBA" id="ARBA00022475"/>
    </source>
</evidence>
<reference evidence="18" key="1">
    <citation type="submission" date="2020-07" db="EMBL/GenBank/DDBJ databases">
        <title>Genome sequence and genetic diversity analysis of an under-domesticated orphan crop, white fonio (Digitaria exilis).</title>
        <authorList>
            <person name="Bennetzen J.L."/>
            <person name="Chen S."/>
            <person name="Ma X."/>
            <person name="Wang X."/>
            <person name="Yssel A.E.J."/>
            <person name="Chaluvadi S.R."/>
            <person name="Johnson M."/>
            <person name="Gangashetty P."/>
            <person name="Hamidou F."/>
            <person name="Sanogo M.D."/>
            <person name="Zwaenepoel A."/>
            <person name="Wallace J."/>
            <person name="Van De Peer Y."/>
            <person name="Van Deynze A."/>
        </authorList>
    </citation>
    <scope>NUCLEOTIDE SEQUENCE</scope>
    <source>
        <tissue evidence="18">Leaves</tissue>
    </source>
</reference>
<dbReference type="OrthoDB" id="4062651at2759"/>
<feature type="region of interest" description="Disordered" evidence="15">
    <location>
        <begin position="464"/>
        <end position="490"/>
    </location>
</feature>
<comment type="subcellular location">
    <subcellularLocation>
        <location evidence="1">Cell membrane</location>
        <topology evidence="1">Single-pass membrane protein</topology>
    </subcellularLocation>
</comment>